<name>A0AAE6Z0U9_9GAMM</name>
<dbReference type="Pfam" id="PF14281">
    <property type="entry name" value="PDDEXK_4"/>
    <property type="match status" value="1"/>
</dbReference>
<accession>A0AAE6Z0U9</accession>
<dbReference type="Proteomes" id="UP000500801">
    <property type="component" value="Chromosome"/>
</dbReference>
<reference evidence="1 2" key="1">
    <citation type="submission" date="2018-11" db="EMBL/GenBank/DDBJ databases">
        <title>Complete genome sequence of Dickeya zeae strain CE1 infecting Canna edulis Ker-Gawl. in China.</title>
        <authorList>
            <person name="Zhang J."/>
            <person name="Lin B."/>
            <person name="Shen H."/>
            <person name="Jiang S."/>
            <person name="Pu X."/>
            <person name="Sun D."/>
        </authorList>
    </citation>
    <scope>NUCLEOTIDE SEQUENCE [LARGE SCALE GENOMIC DNA]</scope>
    <source>
        <strain evidence="1 2">CE1</strain>
    </source>
</reference>
<dbReference type="AlphaFoldDB" id="A0AAE6Z0U9"/>
<proteinExistence type="predicted"/>
<gene>
    <name evidence="1" type="ORF">DWG24_16560</name>
</gene>
<evidence type="ECO:0000313" key="1">
    <source>
        <dbReference type="EMBL" id="QIZ52241.1"/>
    </source>
</evidence>
<dbReference type="RefSeq" id="WP_168363312.1">
    <property type="nucleotide sequence ID" value="NZ_CP033622.1"/>
</dbReference>
<sequence length="408" mass="47481">MDAIQQHVATLLERVAHWNEMMLQERSCHQELAPDFSLVDWLKNDELALSRYLRFLFSPDETHGQAALFLKTFISLIKKGEYYSPVVAGDSDYNVRVDCEVTIENGRKIDLLLTFPDGVIAIENKPWAADQESQLRDYALWLNKRERPWTLIYLCNHEPSELSLPEHTPEVLKKNIITVSWYEVVEWLNTCLCDVKAVAVRIFVESLVKYIQKSVNGEFIMDSSRELSEIIRKDSCSIESAFMIFNQMNEVRDSLLDEFIRALNDSFKGYPFVVECYNQSSFKYGTNFYIRFYPDSHFSLCWEFGRSNYSDLYFGISDESLGADAGRTEKICTAMSALFSASQGKISTHWSWWSWDLDPQGRNRIPRNWSNDGAVWVKLRERGEGSIFETIREVILTVYQKMDLDLLR</sequence>
<protein>
    <recommendedName>
        <fullName evidence="3">PD-(D/E)XK nuclease family protein</fullName>
    </recommendedName>
</protein>
<evidence type="ECO:0000313" key="2">
    <source>
        <dbReference type="Proteomes" id="UP000500801"/>
    </source>
</evidence>
<evidence type="ECO:0008006" key="3">
    <source>
        <dbReference type="Google" id="ProtNLM"/>
    </source>
</evidence>
<organism evidence="1 2">
    <name type="scientific">Dickeya zeae</name>
    <dbReference type="NCBI Taxonomy" id="204042"/>
    <lineage>
        <taxon>Bacteria</taxon>
        <taxon>Pseudomonadati</taxon>
        <taxon>Pseudomonadota</taxon>
        <taxon>Gammaproteobacteria</taxon>
        <taxon>Enterobacterales</taxon>
        <taxon>Pectobacteriaceae</taxon>
        <taxon>Dickeya</taxon>
    </lineage>
</organism>
<dbReference type="InterPro" id="IPR029470">
    <property type="entry name" value="PDDEXK_4"/>
</dbReference>
<dbReference type="EMBL" id="CP033622">
    <property type="protein sequence ID" value="QIZ52241.1"/>
    <property type="molecule type" value="Genomic_DNA"/>
</dbReference>